<evidence type="ECO:0000313" key="8">
    <source>
        <dbReference type="EMBL" id="SQI28809.1"/>
    </source>
</evidence>
<dbReference type="InterPro" id="IPR012340">
    <property type="entry name" value="NA-bd_OB-fold"/>
</dbReference>
<feature type="transmembrane region" description="Helical" evidence="5">
    <location>
        <begin position="49"/>
        <end position="67"/>
    </location>
</feature>
<evidence type="ECO:0000259" key="7">
    <source>
        <dbReference type="Pfam" id="PF01957"/>
    </source>
</evidence>
<dbReference type="RefSeq" id="WP_072698278.1">
    <property type="nucleotide sequence ID" value="NZ_JAFBBL010000001.1"/>
</dbReference>
<dbReference type="STRING" id="1219011.GCA_001895045_00282"/>
<sequence>MVLVAALIWLIAGVALAAAEALTGDFVLLMLGGAALGTAAVTAVTDAPVWIDAVVFAVFSLVLLLGVRPILRRRYSVPPALTMGVEALPGKHALVLEQVGEHAGRVKIDGDVWTARPLDVTEVYEPGTTVTVMQIDGATAVVWRGV</sequence>
<dbReference type="InterPro" id="IPR002810">
    <property type="entry name" value="NfeD-like_C"/>
</dbReference>
<dbReference type="Proteomes" id="UP000249091">
    <property type="component" value="Chromosome 1"/>
</dbReference>
<feature type="domain" description="NfeD-like C-terminal" evidence="7">
    <location>
        <begin position="85"/>
        <end position="144"/>
    </location>
</feature>
<gene>
    <name evidence="8" type="ORF">NCTC10994_00562</name>
</gene>
<dbReference type="GO" id="GO:0005886">
    <property type="term" value="C:plasma membrane"/>
    <property type="evidence" value="ECO:0007669"/>
    <property type="project" value="TreeGrafter"/>
</dbReference>
<keyword evidence="4 5" id="KW-0472">Membrane</keyword>
<protein>
    <submittedName>
        <fullName evidence="8">NfeD-like C-terminal, partner-binding</fullName>
    </submittedName>
</protein>
<evidence type="ECO:0000256" key="4">
    <source>
        <dbReference type="ARBA" id="ARBA00023136"/>
    </source>
</evidence>
<dbReference type="PANTHER" id="PTHR33507">
    <property type="entry name" value="INNER MEMBRANE PROTEIN YBBJ"/>
    <property type="match status" value="1"/>
</dbReference>
<dbReference type="Gene3D" id="2.40.50.140">
    <property type="entry name" value="Nucleic acid-binding proteins"/>
    <property type="match status" value="1"/>
</dbReference>
<dbReference type="AlphaFoldDB" id="A0A2X4TR06"/>
<name>A0A2X4TR06_9NOCA</name>
<evidence type="ECO:0000256" key="5">
    <source>
        <dbReference type="SAM" id="Phobius"/>
    </source>
</evidence>
<evidence type="ECO:0000256" key="1">
    <source>
        <dbReference type="ARBA" id="ARBA00004141"/>
    </source>
</evidence>
<dbReference type="Pfam" id="PF01957">
    <property type="entry name" value="NfeD"/>
    <property type="match status" value="1"/>
</dbReference>
<feature type="signal peptide" evidence="6">
    <location>
        <begin position="1"/>
        <end position="17"/>
    </location>
</feature>
<keyword evidence="2 5" id="KW-0812">Transmembrane</keyword>
<proteinExistence type="predicted"/>
<dbReference type="PANTHER" id="PTHR33507:SF3">
    <property type="entry name" value="INNER MEMBRANE PROTEIN YBBJ"/>
    <property type="match status" value="1"/>
</dbReference>
<evidence type="ECO:0000256" key="2">
    <source>
        <dbReference type="ARBA" id="ARBA00022692"/>
    </source>
</evidence>
<keyword evidence="9" id="KW-1185">Reference proteome</keyword>
<accession>A0A2X4TR06</accession>
<dbReference type="KEGG" id="rcr:NCTC10994_00562"/>
<organism evidence="8 9">
    <name type="scientific">Rhodococcus coprophilus</name>
    <dbReference type="NCBI Taxonomy" id="38310"/>
    <lineage>
        <taxon>Bacteria</taxon>
        <taxon>Bacillati</taxon>
        <taxon>Actinomycetota</taxon>
        <taxon>Actinomycetes</taxon>
        <taxon>Mycobacteriales</taxon>
        <taxon>Nocardiaceae</taxon>
        <taxon>Rhodococcus</taxon>
    </lineage>
</organism>
<evidence type="ECO:0000313" key="9">
    <source>
        <dbReference type="Proteomes" id="UP000249091"/>
    </source>
</evidence>
<evidence type="ECO:0000256" key="3">
    <source>
        <dbReference type="ARBA" id="ARBA00022989"/>
    </source>
</evidence>
<feature type="chain" id="PRO_5038750457" evidence="6">
    <location>
        <begin position="18"/>
        <end position="146"/>
    </location>
</feature>
<dbReference type="EMBL" id="LS483468">
    <property type="protein sequence ID" value="SQI28809.1"/>
    <property type="molecule type" value="Genomic_DNA"/>
</dbReference>
<keyword evidence="6" id="KW-0732">Signal</keyword>
<evidence type="ECO:0000256" key="6">
    <source>
        <dbReference type="SAM" id="SignalP"/>
    </source>
</evidence>
<dbReference type="InterPro" id="IPR052165">
    <property type="entry name" value="Membrane_assoc_protease"/>
</dbReference>
<comment type="subcellular location">
    <subcellularLocation>
        <location evidence="1">Membrane</location>
        <topology evidence="1">Multi-pass membrane protein</topology>
    </subcellularLocation>
</comment>
<keyword evidence="3 5" id="KW-1133">Transmembrane helix</keyword>
<dbReference type="SUPFAM" id="SSF141322">
    <property type="entry name" value="NfeD domain-like"/>
    <property type="match status" value="1"/>
</dbReference>
<reference evidence="8 9" key="1">
    <citation type="submission" date="2018-06" db="EMBL/GenBank/DDBJ databases">
        <authorList>
            <consortium name="Pathogen Informatics"/>
            <person name="Doyle S."/>
        </authorList>
    </citation>
    <scope>NUCLEOTIDE SEQUENCE [LARGE SCALE GENOMIC DNA]</scope>
    <source>
        <strain evidence="8 9">NCTC10994</strain>
    </source>
</reference>